<protein>
    <submittedName>
        <fullName evidence="1">Uncharacterized protein</fullName>
    </submittedName>
</protein>
<proteinExistence type="predicted"/>
<keyword evidence="2" id="KW-1185">Reference proteome</keyword>
<dbReference type="PANTHER" id="PTHR34415">
    <property type="entry name" value="INTEGRASE CATALYTIC DOMAIN-CONTAINING PROTEIN"/>
    <property type="match status" value="1"/>
</dbReference>
<comment type="caution">
    <text evidence="1">The sequence shown here is derived from an EMBL/GenBank/DDBJ whole genome shotgun (WGS) entry which is preliminary data.</text>
</comment>
<reference evidence="1" key="1">
    <citation type="journal article" date="2019" name="bioRxiv">
        <title>The Genome of the Zebra Mussel, Dreissena polymorpha: A Resource for Invasive Species Research.</title>
        <authorList>
            <person name="McCartney M.A."/>
            <person name="Auch B."/>
            <person name="Kono T."/>
            <person name="Mallez S."/>
            <person name="Zhang Y."/>
            <person name="Obille A."/>
            <person name="Becker A."/>
            <person name="Abrahante J.E."/>
            <person name="Garbe J."/>
            <person name="Badalamenti J.P."/>
            <person name="Herman A."/>
            <person name="Mangelson H."/>
            <person name="Liachko I."/>
            <person name="Sullivan S."/>
            <person name="Sone E.D."/>
            <person name="Koren S."/>
            <person name="Silverstein K.A.T."/>
            <person name="Beckman K.B."/>
            <person name="Gohl D.M."/>
        </authorList>
    </citation>
    <scope>NUCLEOTIDE SEQUENCE</scope>
    <source>
        <strain evidence="1">Duluth1</strain>
        <tissue evidence="1">Whole animal</tissue>
    </source>
</reference>
<accession>A0A9D4K5X4</accession>
<organism evidence="1 2">
    <name type="scientific">Dreissena polymorpha</name>
    <name type="common">Zebra mussel</name>
    <name type="synonym">Mytilus polymorpha</name>
    <dbReference type="NCBI Taxonomy" id="45954"/>
    <lineage>
        <taxon>Eukaryota</taxon>
        <taxon>Metazoa</taxon>
        <taxon>Spiralia</taxon>
        <taxon>Lophotrochozoa</taxon>
        <taxon>Mollusca</taxon>
        <taxon>Bivalvia</taxon>
        <taxon>Autobranchia</taxon>
        <taxon>Heteroconchia</taxon>
        <taxon>Euheterodonta</taxon>
        <taxon>Imparidentia</taxon>
        <taxon>Neoheterodontei</taxon>
        <taxon>Myida</taxon>
        <taxon>Dreissenoidea</taxon>
        <taxon>Dreissenidae</taxon>
        <taxon>Dreissena</taxon>
    </lineage>
</organism>
<reference evidence="1" key="2">
    <citation type="submission" date="2020-11" db="EMBL/GenBank/DDBJ databases">
        <authorList>
            <person name="McCartney M.A."/>
            <person name="Auch B."/>
            <person name="Kono T."/>
            <person name="Mallez S."/>
            <person name="Becker A."/>
            <person name="Gohl D.M."/>
            <person name="Silverstein K.A.T."/>
            <person name="Koren S."/>
            <person name="Bechman K.B."/>
            <person name="Herman A."/>
            <person name="Abrahante J.E."/>
            <person name="Garbe J."/>
        </authorList>
    </citation>
    <scope>NUCLEOTIDE SEQUENCE</scope>
    <source>
        <strain evidence="1">Duluth1</strain>
        <tissue evidence="1">Whole animal</tissue>
    </source>
</reference>
<gene>
    <name evidence="1" type="ORF">DPMN_106857</name>
</gene>
<sequence>MESAVKDLESRCFTSQTKASHMVKVHHYLNTNSLGKQHAHVQCDNCCGQNKNNIVIWYLLWRVLVGLHKITLRKVSKLNVNVSCDNLP</sequence>
<dbReference type="EMBL" id="JAIWYP010000004">
    <property type="protein sequence ID" value="KAH3833544.1"/>
    <property type="molecule type" value="Genomic_DNA"/>
</dbReference>
<evidence type="ECO:0000313" key="2">
    <source>
        <dbReference type="Proteomes" id="UP000828390"/>
    </source>
</evidence>
<dbReference type="AlphaFoldDB" id="A0A9D4K5X4"/>
<name>A0A9D4K5X4_DREPO</name>
<dbReference type="Proteomes" id="UP000828390">
    <property type="component" value="Unassembled WGS sequence"/>
</dbReference>
<evidence type="ECO:0000313" key="1">
    <source>
        <dbReference type="EMBL" id="KAH3833544.1"/>
    </source>
</evidence>
<dbReference type="PANTHER" id="PTHR34415:SF1">
    <property type="entry name" value="INTEGRASE CATALYTIC DOMAIN-CONTAINING PROTEIN"/>
    <property type="match status" value="1"/>
</dbReference>